<feature type="region of interest" description="Disordered" evidence="1">
    <location>
        <begin position="751"/>
        <end position="816"/>
    </location>
</feature>
<feature type="compositionally biased region" description="Basic and acidic residues" evidence="1">
    <location>
        <begin position="610"/>
        <end position="620"/>
    </location>
</feature>
<feature type="compositionally biased region" description="Basic and acidic residues" evidence="1">
    <location>
        <begin position="667"/>
        <end position="679"/>
    </location>
</feature>
<evidence type="ECO:0000313" key="2">
    <source>
        <dbReference type="EMBL" id="CAL5135888.1"/>
    </source>
</evidence>
<organism evidence="2 3">
    <name type="scientific">Calicophoron daubneyi</name>
    <name type="common">Rumen fluke</name>
    <name type="synonym">Paramphistomum daubneyi</name>
    <dbReference type="NCBI Taxonomy" id="300641"/>
    <lineage>
        <taxon>Eukaryota</taxon>
        <taxon>Metazoa</taxon>
        <taxon>Spiralia</taxon>
        <taxon>Lophotrochozoa</taxon>
        <taxon>Platyhelminthes</taxon>
        <taxon>Trematoda</taxon>
        <taxon>Digenea</taxon>
        <taxon>Plagiorchiida</taxon>
        <taxon>Pronocephalata</taxon>
        <taxon>Paramphistomoidea</taxon>
        <taxon>Paramphistomidae</taxon>
        <taxon>Calicophoron</taxon>
    </lineage>
</organism>
<feature type="compositionally biased region" description="Basic and acidic residues" evidence="1">
    <location>
        <begin position="413"/>
        <end position="424"/>
    </location>
</feature>
<protein>
    <submittedName>
        <fullName evidence="2">Uncharacterized protein</fullName>
    </submittedName>
</protein>
<dbReference type="Proteomes" id="UP001497525">
    <property type="component" value="Unassembled WGS sequence"/>
</dbReference>
<accession>A0AAV2THJ0</accession>
<comment type="caution">
    <text evidence="2">The sequence shown here is derived from an EMBL/GenBank/DDBJ whole genome shotgun (WGS) entry which is preliminary data.</text>
</comment>
<feature type="region of interest" description="Disordered" evidence="1">
    <location>
        <begin position="587"/>
        <end position="620"/>
    </location>
</feature>
<evidence type="ECO:0000313" key="3">
    <source>
        <dbReference type="Proteomes" id="UP001497525"/>
    </source>
</evidence>
<gene>
    <name evidence="2" type="ORF">CDAUBV1_LOCUS9995</name>
</gene>
<feature type="compositionally biased region" description="Polar residues" evidence="1">
    <location>
        <begin position="773"/>
        <end position="794"/>
    </location>
</feature>
<feature type="region of interest" description="Disordered" evidence="1">
    <location>
        <begin position="378"/>
        <end position="428"/>
    </location>
</feature>
<dbReference type="EMBL" id="CAXLJL010000268">
    <property type="protein sequence ID" value="CAL5135888.1"/>
    <property type="molecule type" value="Genomic_DNA"/>
</dbReference>
<feature type="region of interest" description="Disordered" evidence="1">
    <location>
        <begin position="524"/>
        <end position="549"/>
    </location>
</feature>
<feature type="compositionally biased region" description="Polar residues" evidence="1">
    <location>
        <begin position="680"/>
        <end position="706"/>
    </location>
</feature>
<reference evidence="2" key="1">
    <citation type="submission" date="2024-06" db="EMBL/GenBank/DDBJ databases">
        <authorList>
            <person name="Liu X."/>
            <person name="Lenzi L."/>
            <person name="Haldenby T S."/>
            <person name="Uol C."/>
        </authorList>
    </citation>
    <scope>NUCLEOTIDE SEQUENCE</scope>
</reference>
<evidence type="ECO:0000256" key="1">
    <source>
        <dbReference type="SAM" id="MobiDB-lite"/>
    </source>
</evidence>
<feature type="compositionally biased region" description="Polar residues" evidence="1">
    <location>
        <begin position="595"/>
        <end position="608"/>
    </location>
</feature>
<proteinExistence type="predicted"/>
<sequence>MKAFKFTILTPWTLLPENVPEAECEDKPADEFAQLLCRRTDEELHRRTFWPRTRGESFIKTSFDEFEEKFLRKSEYAVIVLSGTHTSCLDSIYPRLLVFLTVRKTWASRFLLVFLGDPVSGRRFDQKMLTHPPLVFHGNAAEGWRTDNHEWEQLLGVLKKEYIPKSMESLKASGSEVSGAKSEKYYYTPFGSRWLSVSDLRGKPFAVKITERGTHMSWQDVRVDSETWIQTSNQTHRSSAYCDSLSSEPALSQSLPVPELPIKRRRAGSDSKAYSETAVYSYQYEGRAYSADFQSSHDLFSSSLRIESDISPYVRRRLAVAHHRRPRSACQLKIEEKEEDFFTHEIKRNPAYNTSEQMCLPKCILSCQCSRHLAEPSQEEKFKESLDNPSVRDGSSKSLKKSFLQTLNLGRTRRSEPEERHSERTASIPTLKSLKVKAQTFFHPKGKRRGRNVADSLKQAADSLSIFPADVASSGPTSGNRTDAVSAESCPDMYTNLSSHTRKPVVQEHYLEYELHRTQPMHFAQSTPYPQTDEKQGRGPTSYPPGHQLSQISHQQLSVPFTVNTDDFQSNCSTLRIDSGLASLSPAPSDYANESAEQMWTPASNLSSPDVRRDRKNKADHSQLSATYYMLPSTTPCIRRFVKPNQLESIVYKSEITISKGTGPFSVEDRAHTEEERSNQKTLPSATVNQKQKTTMTVPQFSSEQTKMPEDNEDLTSQLYQYKGSLPIVIIKTPEKSANISVERKCITTINNKHSNSSETQTEEQKTTHQNQDTPNKQNTGMKTPDEQQQTTMENTEKQHGQQHETQSQYKQKRKTYKIQTKQITFRTHEHEDQRVCAGEVDEPLGSLATKSETKSIVHGDLGDDNVMISEAAKRGVGAAESSVPGTGKLEDSVDHDAGPGGVSAPFGFGDFAASPLAPEFEQSASVGVSDDSVSAGRVAPETASGLNLDDLSNVPHSADDLHKPESSADETIECRLLPGLEWTVASADAGTDGVGLDVDGDLKMVVTESGSRPLIGDVKTVGEVTEDGEMHETGSILSEHEDQRVCAGEVDEPLGSLATKSETKSIVHGDLGDDNVMISEAAKRGVGAAESSVPGTGKLEDSVDHGAGPGGVSAPFGFGDFAASPLAPEFEQSASVGVSDDSVSAGRVAPETASGLNLDDLSNVPHSADDLHKPESSADETIECRLLPGLEWTVASTDAGTDGVGLDVDGDLKMVVTESGSRPLIGDVKTVGEVTEDGEMHETGSILSEHEDQRVCAGEVDEPLGSLATKSETKSIVHGDLGDDNVMISEAAKRGVGAAESSVPGTGKLEDSVDHGAGPGGVSAPFGFGDFAASPLAPEFEQSASVGVSDDSVSAGRVAPETASGLNLDDLSNVPHSADDLHKPESSADETIECRLLPGLEWTVASADAGTDGVGLDVDGDLKMVVTESGSRPLIGDVKTVGEVTEDGEMHETGSILSEHEDQRVCAGEVDEPLGSLATKSETKSIVHGDLGDDNVMISEAAKRGVGAAESSVPGTGKLEDSVDHDAGPGGVSAPFGFGDFAASPLAPEFEQSASVGVSDDSVSAGRVAPETASGLNLDDLSNVPHSADDLHKPESSADETIECRLLPGLEWTVASADAGTDGVGLDVDGDLKMVVTESGSRPLIGDVKTVGEVTEDGEMHETGSILSEHEDQRVCAGEVDEPLGSLATKSETKSIVHGDLGDDNVMISEAAKRGVGAAESSVPGTGKLEDSVDHGAGPGGVSAPFGFGDFAASPLAPEFEQSASVGVSDDSVSAGRVAPETASGLNLDDLSNVPHSADDLHKPESSADETIECRLLPGLEWTVASADAGTDGVGLDVDGDLKMVVTESGSRPLIGDVKTVGEVTEDGEMHETGSILPEHEDQRVCAGEVDEPLGSLATKSETKSIVHGDLGDDNMMISEAAKRGVGAAESSVPGTGKLEDSVDHGAGPGGVSAPFGFGDFAASPLAPEFEQSASVGVSDDSVSAGRVAPETASGLNLDDLSNVPHSADDLHKPESSADETIECRLLPGLEWTVASADAGTDGVGLDVDGDLKMVVTESGSRPLIGDVKTVGEVTEDGEMHETGSILSEHEDQRVCAGEVDEPLGSLATKSETKSIVHGDLGDDNVMISEAAKRGVGAAESSVPGTGKLEDSVDHGAGPGGVSAPFGFGDFAASPLAPEFEQSASVGVSDDSVSAGKVAPETASGLNLDDLSNVPHSADDLHKPESSADETIECRLLPGLEWTVASTDAGTDGVGLDVDGDLKMVVTESGSRPLIGDVKTVGEVTEDGEMHETGSILPEHEDQRVCAGEVDEPLGSLATKSETKSIVHGDLGDDNMMISEAAKRGVGAAESSVPGTGKLEDSVDHGAGPGGVSAPFGFGDFAASPLAPEFEQSASVGVSDDSVSAGRVAPETASGLNLDDLSNVPHSADDLHKPESSADETIECRLLPGLEWTVASADAGTDGVGLDVDGDLKMVVTESGSRPLIGDVKTVGEVTEDGEMHETGSILSEHEDQRVCAGEVDEPLGSLATKSETKSIVHGDLGDDNVMISEAAKRGVGAAESSVPGTGKLEDSVDHGAGPGGVSAPFGFGDFAASPLAPEFEQSASVGVSDDSVSAGKVAPETASGLNLDDLSNVPHSADDLHKPESSADETIECRLLPGLEWTVASTDAGTDGVGLDVDGDLKMVVTESGSRPLIGDVKTVGEVTEDGEMHETGSILPEHEDQRVCAGEVDEPLGSLATKSETKSIVHGDLGDDNMMISEAAKRGVGAAESSVPGTGKLEDSVDHGAGPGGVSAPFGFGDFAASPLAPEFEQSASVGVSDDSVSAGRVAPETASGLNLDDLSNVPHSADDLHKPESSADETIECRLLPGLEWTVASADAGTDGVGLDVDGDLKMVVTESGSRPLIGDVKTVGEVTEDGEMHETGSILPEHEDQRVCAGEVDEPLGSLATKSETKSIVHGDLGDDNVMISEAAKRGVGAAESSVPGTGKLEDSVDHDAGPGGVSAPFGFGDFAASPLAPEFEQSASVGVSDDSVSAGRVAPETASGLNLDDLSNVPHSADDLHKPESSADETIECRLLPGLEWTVASADAGTDGVGLDVDGDLKMVVTESGSRPLIGDVKTVGEVTEDGEMHETGSILPEHEDQRVCAGEVDEPLGSLATKSETKSIVHGDLGDDNVMISEAAKRGVGAAESSVPGTGKLEDSVDHDAGPGGVSAPFGFGDFAASPLAPEFEQSASVGVSDDSVSAGRVAPETASGLNLDDLSNVPHSADDLHKPESSADETIECRLLPGLEWTVASADAGTDGVGLDVDGDLKMVVTESGSRPLIGDVKTVGEVTEDGEMHETGSILPEHEDQRVCAGEVDEPLGSLATKSETKSIVHGGFGVDGVGCGVSGLSDLIAVSQRIPRSGDAVHSLHSGNISLGNGSISPSFQVVGSVARSKFLRGGYTPTSFDPVISDSLSGVSEIGDSLGQLTTLRSSEVNVGTFRSSSLSQGYFSMAADSMLHRCHSSPSLFTRSDASCLTDVPVADGASDLSLSSRRSSCASCGAAIGSSSLEFSPVVCSHLVSCRRLSDGECLVNAEVSPFVSLGSSASVPLPLSFLMSDVQPSLADPSSSSMHHDFSGSGPQHSLVVDTEAVVPVDAGLLVSRYPLNSHLELTTVEGDVHHWYFVDGLQYVWTTMTQPISGIHRISWDFGICTSIFHFVTAYVPRHMYWFYTAVFSSREHFYNAMAGQRTLTWQHIERRVRDPYYVVAAFFGMTLASPYIRHWPAILGMMPSLSDFRPFNPLFWIERPILFYLDRITHQFRRGLPWNNQVLITSFTHYPWCLANPKP</sequence>
<name>A0AAV2THJ0_CALDB</name>
<feature type="region of interest" description="Disordered" evidence="1">
    <location>
        <begin position="662"/>
        <end position="710"/>
    </location>
</feature>